<dbReference type="Pfam" id="PF03401">
    <property type="entry name" value="TctC"/>
    <property type="match status" value="1"/>
</dbReference>
<reference evidence="3 4" key="1">
    <citation type="submission" date="2018-08" db="EMBL/GenBank/DDBJ databases">
        <title>Genomic Encyclopedia of Archaeal and Bacterial Type Strains, Phase II (KMG-II): from individual species to whole genera.</title>
        <authorList>
            <person name="Goeker M."/>
        </authorList>
    </citation>
    <scope>NUCLEOTIDE SEQUENCE [LARGE SCALE GENOMIC DNA]</scope>
    <source>
        <strain evidence="3 4">DSM 17099</strain>
    </source>
</reference>
<dbReference type="PANTHER" id="PTHR42928:SF5">
    <property type="entry name" value="BLR1237 PROTEIN"/>
    <property type="match status" value="1"/>
</dbReference>
<comment type="caution">
    <text evidence="3">The sequence shown here is derived from an EMBL/GenBank/DDBJ whole genome shotgun (WGS) entry which is preliminary data.</text>
</comment>
<proteinExistence type="inferred from homology"/>
<dbReference type="SUPFAM" id="SSF53850">
    <property type="entry name" value="Periplasmic binding protein-like II"/>
    <property type="match status" value="1"/>
</dbReference>
<dbReference type="Gene3D" id="3.40.190.150">
    <property type="entry name" value="Bordetella uptake gene, domain 1"/>
    <property type="match status" value="1"/>
</dbReference>
<evidence type="ECO:0000256" key="1">
    <source>
        <dbReference type="ARBA" id="ARBA00006987"/>
    </source>
</evidence>
<name>A0A3D9XSB0_PARVE</name>
<evidence type="ECO:0000313" key="4">
    <source>
        <dbReference type="Proteomes" id="UP000256941"/>
    </source>
</evidence>
<keyword evidence="3" id="KW-0675">Receptor</keyword>
<feature type="chain" id="PRO_5017814950" evidence="2">
    <location>
        <begin position="22"/>
        <end position="319"/>
    </location>
</feature>
<dbReference type="RefSeq" id="WP_166435441.1">
    <property type="nucleotide sequence ID" value="NZ_CP038196.1"/>
</dbReference>
<gene>
    <name evidence="3" type="ORF">BDD41_1830</name>
</gene>
<feature type="signal peptide" evidence="2">
    <location>
        <begin position="1"/>
        <end position="21"/>
    </location>
</feature>
<dbReference type="AlphaFoldDB" id="A0A3D9XSB0"/>
<comment type="similarity">
    <text evidence="1">Belongs to the UPF0065 (bug) family.</text>
</comment>
<sequence length="319" mass="33265">MRLFLRIIAGLAILWPVLASADTWPSRTVTFIVPFAPGGSADVTARLLATELSDRLGQAFVVENQPGGGSIIGTRYVAKAAPDGHTLLMTSSAIAITPHLNDLDYDPTKDLAPVSQVMETRGVVLVGATSPLTSIEDLFDAMKARPGEISYGSAGNGSGTHLWAAEMLHDAGLQAVHIPYKGAGPAKTGAMSGEVDFITDAIGAAMGQITGNQLRPLAVLSAERDGSLPDVPTLAETVIPGFEFGSWVALFAPAGTPPETVDAISTAMRDILDTPEMKDLVKRQGLIAAPSTPGDLAILLDAESRRYADLIEATGLAPE</sequence>
<dbReference type="EMBL" id="QTUJ01000001">
    <property type="protein sequence ID" value="REF73285.1"/>
    <property type="molecule type" value="Genomic_DNA"/>
</dbReference>
<protein>
    <submittedName>
        <fullName evidence="3">Tripartite-type tricarboxylate transporter receptor subunit TctC</fullName>
    </submittedName>
</protein>
<dbReference type="InterPro" id="IPR042100">
    <property type="entry name" value="Bug_dom1"/>
</dbReference>
<organism evidence="3 4">
    <name type="scientific">Paracoccus versutus</name>
    <name type="common">Thiobacillus versutus</name>
    <dbReference type="NCBI Taxonomy" id="34007"/>
    <lineage>
        <taxon>Bacteria</taxon>
        <taxon>Pseudomonadati</taxon>
        <taxon>Pseudomonadota</taxon>
        <taxon>Alphaproteobacteria</taxon>
        <taxon>Rhodobacterales</taxon>
        <taxon>Paracoccaceae</taxon>
        <taxon>Paracoccus</taxon>
    </lineage>
</organism>
<dbReference type="PIRSF" id="PIRSF017082">
    <property type="entry name" value="YflP"/>
    <property type="match status" value="1"/>
</dbReference>
<evidence type="ECO:0000256" key="2">
    <source>
        <dbReference type="SAM" id="SignalP"/>
    </source>
</evidence>
<dbReference type="InterPro" id="IPR005064">
    <property type="entry name" value="BUG"/>
</dbReference>
<dbReference type="CDD" id="cd07012">
    <property type="entry name" value="PBP2_Bug_TTT"/>
    <property type="match status" value="1"/>
</dbReference>
<accession>A0A3D9XSB0</accession>
<dbReference type="PANTHER" id="PTHR42928">
    <property type="entry name" value="TRICARBOXYLATE-BINDING PROTEIN"/>
    <property type="match status" value="1"/>
</dbReference>
<keyword evidence="2" id="KW-0732">Signal</keyword>
<dbReference type="Proteomes" id="UP000256941">
    <property type="component" value="Unassembled WGS sequence"/>
</dbReference>
<dbReference type="Gene3D" id="3.40.190.10">
    <property type="entry name" value="Periplasmic binding protein-like II"/>
    <property type="match status" value="1"/>
</dbReference>
<evidence type="ECO:0000313" key="3">
    <source>
        <dbReference type="EMBL" id="REF73285.1"/>
    </source>
</evidence>